<dbReference type="RefSeq" id="WP_269038812.1">
    <property type="nucleotide sequence ID" value="NZ_CP114040.1"/>
</dbReference>
<evidence type="ECO:0000313" key="2">
    <source>
        <dbReference type="Proteomes" id="UP001164459"/>
    </source>
</evidence>
<evidence type="ECO:0000313" key="1">
    <source>
        <dbReference type="EMBL" id="WAS96461.1"/>
    </source>
</evidence>
<keyword evidence="2" id="KW-1185">Reference proteome</keyword>
<gene>
    <name evidence="1" type="ORF">O0S08_09905</name>
</gene>
<protein>
    <submittedName>
        <fullName evidence="1">Uncharacterized protein</fullName>
    </submittedName>
</protein>
<sequence>MQIKPIHWLCGSLVAMNLALLGVVLDDECRAHGVQRSAWRWLWVQDDHDDRDANDDGENDEQDRE</sequence>
<dbReference type="Proteomes" id="UP001164459">
    <property type="component" value="Chromosome"/>
</dbReference>
<accession>A0ABY7HB23</accession>
<name>A0ABY7HB23_9BACT</name>
<proteinExistence type="predicted"/>
<reference evidence="1" key="1">
    <citation type="submission" date="2022-11" db="EMBL/GenBank/DDBJ databases">
        <title>Minimal conservation of predation-associated metabolite biosynthetic gene clusters underscores biosynthetic potential of Myxococcota including descriptions for ten novel species: Archangium lansinium sp. nov., Myxococcus landrumus sp. nov., Nannocystis bai.</title>
        <authorList>
            <person name="Ahearne A."/>
            <person name="Stevens C."/>
            <person name="Dowd S."/>
        </authorList>
    </citation>
    <scope>NUCLEOTIDE SEQUENCE</scope>
    <source>
        <strain evidence="1">Fl3</strain>
    </source>
</reference>
<dbReference type="EMBL" id="CP114040">
    <property type="protein sequence ID" value="WAS96461.1"/>
    <property type="molecule type" value="Genomic_DNA"/>
</dbReference>
<organism evidence="1 2">
    <name type="scientific">Nannocystis punicea</name>
    <dbReference type="NCBI Taxonomy" id="2995304"/>
    <lineage>
        <taxon>Bacteria</taxon>
        <taxon>Pseudomonadati</taxon>
        <taxon>Myxococcota</taxon>
        <taxon>Polyangia</taxon>
        <taxon>Nannocystales</taxon>
        <taxon>Nannocystaceae</taxon>
        <taxon>Nannocystis</taxon>
    </lineage>
</organism>